<dbReference type="PANTHER" id="PTHR17224:SF1">
    <property type="entry name" value="PEPTIDYL-TRNA HYDROLASE"/>
    <property type="match status" value="1"/>
</dbReference>
<accession>A0ABY7GHM8</accession>
<dbReference type="Proteomes" id="UP001162780">
    <property type="component" value="Chromosome"/>
</dbReference>
<keyword evidence="7" id="KW-0963">Cytoplasm</keyword>
<feature type="binding site" evidence="7">
    <location>
        <position position="66"/>
    </location>
    <ligand>
        <name>tRNA</name>
        <dbReference type="ChEBI" id="CHEBI:17843"/>
    </ligand>
</feature>
<reference evidence="10" key="1">
    <citation type="submission" date="2022-11" db="EMBL/GenBank/DDBJ databases">
        <title>Methylomonas rapida sp. nov., Carotenoid-Producing Obligate Methanotrophs with High Growth Characteristics and Biotechnological Potential.</title>
        <authorList>
            <person name="Tikhonova E.N."/>
            <person name="Suleimanov R.Z."/>
            <person name="Miroshnikov K."/>
            <person name="Oshkin I.Y."/>
            <person name="Belova S.E."/>
            <person name="Danilova O.V."/>
            <person name="Ashikhmin A."/>
            <person name="Konopkin A."/>
            <person name="But S.Y."/>
            <person name="Khmelenina V.N."/>
            <person name="Kuznetsov N."/>
            <person name="Pimenov N.V."/>
            <person name="Dedysh S.N."/>
        </authorList>
    </citation>
    <scope>NUCLEOTIDE SEQUENCE</scope>
    <source>
        <strain evidence="10">MP1</strain>
    </source>
</reference>
<dbReference type="HAMAP" id="MF_00083">
    <property type="entry name" value="Pept_tRNA_hydro_bact"/>
    <property type="match status" value="1"/>
</dbReference>
<keyword evidence="3 7" id="KW-0378">Hydrolase</keyword>
<keyword evidence="2 7" id="KW-0820">tRNA-binding</keyword>
<comment type="subcellular location">
    <subcellularLocation>
        <location evidence="7">Cytoplasm</location>
    </subcellularLocation>
</comment>
<dbReference type="GO" id="GO:0004045">
    <property type="term" value="F:peptidyl-tRNA hydrolase activity"/>
    <property type="evidence" value="ECO:0007669"/>
    <property type="project" value="UniProtKB-EC"/>
</dbReference>
<protein>
    <recommendedName>
        <fullName evidence="6 7">Peptidyl-tRNA hydrolase</fullName>
        <shortName evidence="7">Pth</shortName>
        <ecNumber evidence="1 7">3.1.1.29</ecNumber>
    </recommendedName>
</protein>
<dbReference type="InterPro" id="IPR001328">
    <property type="entry name" value="Pept_tRNA_hydro"/>
</dbReference>
<organism evidence="10 11">
    <name type="scientific">Methylomonas rapida</name>
    <dbReference type="NCBI Taxonomy" id="2963939"/>
    <lineage>
        <taxon>Bacteria</taxon>
        <taxon>Pseudomonadati</taxon>
        <taxon>Pseudomonadota</taxon>
        <taxon>Gammaproteobacteria</taxon>
        <taxon>Methylococcales</taxon>
        <taxon>Methylococcaceae</taxon>
        <taxon>Methylomonas</taxon>
    </lineage>
</organism>
<comment type="catalytic activity">
    <reaction evidence="7 8">
        <text>an N-acyl-L-alpha-aminoacyl-tRNA + H2O = an N-acyl-L-amino acid + a tRNA + H(+)</text>
        <dbReference type="Rhea" id="RHEA:54448"/>
        <dbReference type="Rhea" id="RHEA-COMP:10123"/>
        <dbReference type="Rhea" id="RHEA-COMP:13883"/>
        <dbReference type="ChEBI" id="CHEBI:15377"/>
        <dbReference type="ChEBI" id="CHEBI:15378"/>
        <dbReference type="ChEBI" id="CHEBI:59874"/>
        <dbReference type="ChEBI" id="CHEBI:78442"/>
        <dbReference type="ChEBI" id="CHEBI:138191"/>
        <dbReference type="EC" id="3.1.1.29"/>
    </reaction>
</comment>
<evidence type="ECO:0000256" key="9">
    <source>
        <dbReference type="RuleBase" id="RU004320"/>
    </source>
</evidence>
<feature type="site" description="Discriminates between blocked and unblocked aminoacyl-tRNA" evidence="7">
    <location>
        <position position="10"/>
    </location>
</feature>
<feature type="binding site" evidence="7">
    <location>
        <position position="15"/>
    </location>
    <ligand>
        <name>tRNA</name>
        <dbReference type="ChEBI" id="CHEBI:17843"/>
    </ligand>
</feature>
<evidence type="ECO:0000256" key="2">
    <source>
        <dbReference type="ARBA" id="ARBA00022555"/>
    </source>
</evidence>
<feature type="binding site" evidence="7">
    <location>
        <position position="114"/>
    </location>
    <ligand>
        <name>tRNA</name>
        <dbReference type="ChEBI" id="CHEBI:17843"/>
    </ligand>
</feature>
<evidence type="ECO:0000256" key="3">
    <source>
        <dbReference type="ARBA" id="ARBA00022801"/>
    </source>
</evidence>
<evidence type="ECO:0000256" key="8">
    <source>
        <dbReference type="RuleBase" id="RU000673"/>
    </source>
</evidence>
<dbReference type="Pfam" id="PF01195">
    <property type="entry name" value="Pept_tRNA_hydro"/>
    <property type="match status" value="1"/>
</dbReference>
<dbReference type="SUPFAM" id="SSF53178">
    <property type="entry name" value="Peptidyl-tRNA hydrolase-like"/>
    <property type="match status" value="1"/>
</dbReference>
<comment type="similarity">
    <text evidence="5 7 9">Belongs to the PTH family.</text>
</comment>
<feature type="active site" description="Proton acceptor" evidence="7">
    <location>
        <position position="20"/>
    </location>
</feature>
<evidence type="ECO:0000256" key="6">
    <source>
        <dbReference type="ARBA" id="ARBA00050038"/>
    </source>
</evidence>
<comment type="function">
    <text evidence="7">Catalyzes the release of premature peptidyl moieties from peptidyl-tRNA molecules trapped in stalled 50S ribosomal subunits, and thus maintains levels of free tRNAs and 50S ribosomes.</text>
</comment>
<dbReference type="InterPro" id="IPR036416">
    <property type="entry name" value="Pept_tRNA_hydro_sf"/>
</dbReference>
<keyword evidence="4 7" id="KW-0694">RNA-binding</keyword>
<gene>
    <name evidence="7 10" type="primary">pth</name>
    <name evidence="10" type="ORF">NM686_018510</name>
</gene>
<sequence length="188" mass="20628">MIKLIVGLGNPGQQYERTRHNAGFLFVDHLVGAQGARWSANTQFQGEVAGLDISGHKLVLLKPMTFMNRSGSSVGKVLRYYKFKPDELLVVHDELDLPEGSVKMKRDGGHAGHNGLRDIIAHIDTRDFFRLRLGIGRPSNGGNVADYVLSRPSSQVFTIWDGLFGRLEGEMNALISGDLAAINNSLAQ</sequence>
<dbReference type="PROSITE" id="PS01196">
    <property type="entry name" value="PEPT_TRNA_HYDROL_2"/>
    <property type="match status" value="1"/>
</dbReference>
<feature type="binding site" evidence="7">
    <location>
        <position position="68"/>
    </location>
    <ligand>
        <name>tRNA</name>
        <dbReference type="ChEBI" id="CHEBI:17843"/>
    </ligand>
</feature>
<evidence type="ECO:0000256" key="5">
    <source>
        <dbReference type="ARBA" id="ARBA00038063"/>
    </source>
</evidence>
<dbReference type="EC" id="3.1.1.29" evidence="1 7"/>
<dbReference type="PROSITE" id="PS01195">
    <property type="entry name" value="PEPT_TRNA_HYDROL_1"/>
    <property type="match status" value="1"/>
</dbReference>
<evidence type="ECO:0000313" key="10">
    <source>
        <dbReference type="EMBL" id="WAR44329.1"/>
    </source>
</evidence>
<dbReference type="RefSeq" id="WP_255189304.1">
    <property type="nucleotide sequence ID" value="NZ_CP113517.1"/>
</dbReference>
<dbReference type="PANTHER" id="PTHR17224">
    <property type="entry name" value="PEPTIDYL-TRNA HYDROLASE"/>
    <property type="match status" value="1"/>
</dbReference>
<dbReference type="EMBL" id="CP113517">
    <property type="protein sequence ID" value="WAR44329.1"/>
    <property type="molecule type" value="Genomic_DNA"/>
</dbReference>
<evidence type="ECO:0000256" key="7">
    <source>
        <dbReference type="HAMAP-Rule" id="MF_00083"/>
    </source>
</evidence>
<evidence type="ECO:0000313" key="11">
    <source>
        <dbReference type="Proteomes" id="UP001162780"/>
    </source>
</evidence>
<feature type="site" description="Stabilizes the basic form of H active site to accept a proton" evidence="7">
    <location>
        <position position="93"/>
    </location>
</feature>
<dbReference type="CDD" id="cd00462">
    <property type="entry name" value="PTH"/>
    <property type="match status" value="1"/>
</dbReference>
<proteinExistence type="inferred from homology"/>
<keyword evidence="11" id="KW-1185">Reference proteome</keyword>
<dbReference type="NCBIfam" id="TIGR00447">
    <property type="entry name" value="pth"/>
    <property type="match status" value="1"/>
</dbReference>
<evidence type="ECO:0000256" key="4">
    <source>
        <dbReference type="ARBA" id="ARBA00022884"/>
    </source>
</evidence>
<comment type="function">
    <text evidence="7">Hydrolyzes ribosome-free peptidyl-tRNAs (with 1 or more amino acids incorporated), which drop off the ribosome during protein synthesis, or as a result of ribosome stalling.</text>
</comment>
<dbReference type="Gene3D" id="3.40.50.1470">
    <property type="entry name" value="Peptidyl-tRNA hydrolase"/>
    <property type="match status" value="1"/>
</dbReference>
<evidence type="ECO:0000256" key="1">
    <source>
        <dbReference type="ARBA" id="ARBA00013260"/>
    </source>
</evidence>
<comment type="subunit">
    <text evidence="7">Monomer.</text>
</comment>
<dbReference type="InterPro" id="IPR018171">
    <property type="entry name" value="Pept_tRNA_hydro_CS"/>
</dbReference>
<name>A0ABY7GHM8_9GAMM</name>